<dbReference type="SMART" id="SM00355">
    <property type="entry name" value="ZnF_C2H2"/>
    <property type="match status" value="3"/>
</dbReference>
<dbReference type="PANTHER" id="PTHR35391:SF7">
    <property type="entry name" value="C2H2-TYPE DOMAIN-CONTAINING PROTEIN"/>
    <property type="match status" value="1"/>
</dbReference>
<dbReference type="Gene3D" id="1.25.40.10">
    <property type="entry name" value="Tetratricopeptide repeat domain"/>
    <property type="match status" value="2"/>
</dbReference>
<evidence type="ECO:0000313" key="3">
    <source>
        <dbReference type="EMBL" id="CEJ58396.1"/>
    </source>
</evidence>
<feature type="compositionally biased region" description="Polar residues" evidence="1">
    <location>
        <begin position="77"/>
        <end position="86"/>
    </location>
</feature>
<dbReference type="Pfam" id="PF26082">
    <property type="entry name" value="zf-C2H2_AcuF"/>
    <property type="match status" value="1"/>
</dbReference>
<dbReference type="Pfam" id="PF13424">
    <property type="entry name" value="TPR_12"/>
    <property type="match status" value="2"/>
</dbReference>
<dbReference type="SUPFAM" id="SSF48452">
    <property type="entry name" value="TPR-like"/>
    <property type="match status" value="2"/>
</dbReference>
<organism evidence="3 4">
    <name type="scientific">Penicillium brasilianum</name>
    <dbReference type="NCBI Taxonomy" id="104259"/>
    <lineage>
        <taxon>Eukaryota</taxon>
        <taxon>Fungi</taxon>
        <taxon>Dikarya</taxon>
        <taxon>Ascomycota</taxon>
        <taxon>Pezizomycotina</taxon>
        <taxon>Eurotiomycetes</taxon>
        <taxon>Eurotiomycetidae</taxon>
        <taxon>Eurotiales</taxon>
        <taxon>Aspergillaceae</taxon>
        <taxon>Penicillium</taxon>
    </lineage>
</organism>
<dbReference type="Proteomes" id="UP000042958">
    <property type="component" value="Unassembled WGS sequence"/>
</dbReference>
<keyword evidence="4" id="KW-1185">Reference proteome</keyword>
<evidence type="ECO:0000313" key="4">
    <source>
        <dbReference type="Proteomes" id="UP000042958"/>
    </source>
</evidence>
<reference evidence="4" key="1">
    <citation type="journal article" date="2015" name="Genome Announc.">
        <title>Draft genome sequence of the fungus Penicillium brasilianum MG11.</title>
        <authorList>
            <person name="Horn F."/>
            <person name="Linde J."/>
            <person name="Mattern D.J."/>
            <person name="Walther G."/>
            <person name="Guthke R."/>
            <person name="Brakhage A.A."/>
            <person name="Valiante V."/>
        </authorList>
    </citation>
    <scope>NUCLEOTIDE SEQUENCE [LARGE SCALE GENOMIC DNA]</scope>
    <source>
        <strain evidence="4">MG11</strain>
    </source>
</reference>
<feature type="region of interest" description="Disordered" evidence="1">
    <location>
        <begin position="72"/>
        <end position="94"/>
    </location>
</feature>
<dbReference type="AlphaFoldDB" id="A0A0F7TRE8"/>
<dbReference type="EMBL" id="CDHK01000006">
    <property type="protein sequence ID" value="CEJ58396.1"/>
    <property type="molecule type" value="Genomic_DNA"/>
</dbReference>
<feature type="domain" description="C2H2-type" evidence="2">
    <location>
        <begin position="169"/>
        <end position="192"/>
    </location>
</feature>
<proteinExistence type="predicted"/>
<dbReference type="InterPro" id="IPR058925">
    <property type="entry name" value="zf-C2H2_AcuF"/>
</dbReference>
<accession>A0A0F7TRE8</accession>
<dbReference type="STRING" id="104259.A0A0F7TRE8"/>
<feature type="domain" description="C2H2-type" evidence="2">
    <location>
        <begin position="214"/>
        <end position="237"/>
    </location>
</feature>
<name>A0A0F7TRE8_PENBI</name>
<sequence length="685" mass="78104">MKRRQLLAYYKDHSDKISKYVDVAVSKAVPVPQLPVNIELQSEHQQRPPTISTQWTQDTTVSTIYQDNDVASDSGRTRFSATTSTAGDADHNFIPPPPRGSNIARRQPFICPYCHQTVQVDNDEDWNYHVYSDLRPYICTFGGCVKENQLYDSFTEWSAHERQFHRREWFCTRCPYTSADKCALISHVADHHADIPEEQRQEMANQSKPSTLAQQCPLCTKPPISDSSRFQKHLARHLLQLALFVLPRIETDDEESALRGEESDESRQALMLDVEDRDSLGSISIVSKVSFAPSSTPGLHSPVDDGLLDVIPVERVIDTSEGIADGPDIIEGIGSMEHHPYDPWKTEADAIAALDYSRTNLGPEHRDTIACMDYIANLYAEKGRFRDLEPHLEELLTIKRKILGPEHLSTLKSMSQKGQFLYEQARYDEAKEVLAWVVQAWRRHLSTDSSFALDSMCGLVKTYTELGRFDESDELSLQSIENSKQVFGEDHPNTLWVIRAQATNNFRKGDYTKAEKLLLQIVEASEKNHDAQLYQKLGNWVRADLAQVYFARGEPERAGKYMKRILESMETLKLAHHHKIAITGLIGSVYYYERRFDDAEALFADGMESATQLFGTTTNAFRPVLGLKLAKIYYMKKRIGEARQLMAECAEDLLRSMGPQHPWTIEAFKALQEWRNSMEESRTLT</sequence>
<dbReference type="OrthoDB" id="5986190at2759"/>
<evidence type="ECO:0000256" key="1">
    <source>
        <dbReference type="SAM" id="MobiDB-lite"/>
    </source>
</evidence>
<protein>
    <recommendedName>
        <fullName evidence="2">C2H2-type domain-containing protein</fullName>
    </recommendedName>
</protein>
<gene>
    <name evidence="3" type="ORF">PMG11_07053</name>
</gene>
<evidence type="ECO:0000259" key="2">
    <source>
        <dbReference type="SMART" id="SM00355"/>
    </source>
</evidence>
<dbReference type="InterPro" id="IPR011990">
    <property type="entry name" value="TPR-like_helical_dom_sf"/>
</dbReference>
<dbReference type="PANTHER" id="PTHR35391">
    <property type="entry name" value="C2H2-TYPE DOMAIN-CONTAINING PROTEIN-RELATED"/>
    <property type="match status" value="1"/>
</dbReference>
<feature type="domain" description="C2H2-type" evidence="2">
    <location>
        <begin position="137"/>
        <end position="165"/>
    </location>
</feature>
<dbReference type="InterPro" id="IPR013087">
    <property type="entry name" value="Znf_C2H2_type"/>
</dbReference>